<dbReference type="InterPro" id="IPR051906">
    <property type="entry name" value="TolC-like"/>
</dbReference>
<dbReference type="GO" id="GO:0009279">
    <property type="term" value="C:cell outer membrane"/>
    <property type="evidence" value="ECO:0007669"/>
    <property type="project" value="UniProtKB-SubCell"/>
</dbReference>
<gene>
    <name evidence="9" type="ORF">D1013_14000</name>
</gene>
<evidence type="ECO:0000256" key="2">
    <source>
        <dbReference type="ARBA" id="ARBA00007613"/>
    </source>
</evidence>
<proteinExistence type="inferred from homology"/>
<dbReference type="SUPFAM" id="SSF56954">
    <property type="entry name" value="Outer membrane efflux proteins (OEP)"/>
    <property type="match status" value="1"/>
</dbReference>
<evidence type="ECO:0000313" key="10">
    <source>
        <dbReference type="Proteomes" id="UP000276309"/>
    </source>
</evidence>
<evidence type="ECO:0000256" key="3">
    <source>
        <dbReference type="ARBA" id="ARBA00022448"/>
    </source>
</evidence>
<dbReference type="InterPro" id="IPR003423">
    <property type="entry name" value="OMP_efflux"/>
</dbReference>
<dbReference type="KEGG" id="emar:D1013_14000"/>
<dbReference type="RefSeq" id="WP_121849427.1">
    <property type="nucleotide sequence ID" value="NZ_CP032050.1"/>
</dbReference>
<keyword evidence="4" id="KW-1134">Transmembrane beta strand</keyword>
<keyword evidence="7" id="KW-0998">Cell outer membrane</keyword>
<keyword evidence="3" id="KW-0813">Transport</keyword>
<dbReference type="GO" id="GO:0015562">
    <property type="term" value="F:efflux transmembrane transporter activity"/>
    <property type="evidence" value="ECO:0007669"/>
    <property type="project" value="InterPro"/>
</dbReference>
<name>A0A3G2L835_9FLAO</name>
<comment type="subcellular location">
    <subcellularLocation>
        <location evidence="1">Cell outer membrane</location>
    </subcellularLocation>
</comment>
<evidence type="ECO:0000256" key="4">
    <source>
        <dbReference type="ARBA" id="ARBA00022452"/>
    </source>
</evidence>
<dbReference type="Proteomes" id="UP000276309">
    <property type="component" value="Chromosome"/>
</dbReference>
<dbReference type="GO" id="GO:0015288">
    <property type="term" value="F:porin activity"/>
    <property type="evidence" value="ECO:0007669"/>
    <property type="project" value="TreeGrafter"/>
</dbReference>
<evidence type="ECO:0000256" key="1">
    <source>
        <dbReference type="ARBA" id="ARBA00004442"/>
    </source>
</evidence>
<feature type="coiled-coil region" evidence="8">
    <location>
        <begin position="326"/>
        <end position="385"/>
    </location>
</feature>
<organism evidence="9 10">
    <name type="scientific">Euzebyella marina</name>
    <dbReference type="NCBI Taxonomy" id="1761453"/>
    <lineage>
        <taxon>Bacteria</taxon>
        <taxon>Pseudomonadati</taxon>
        <taxon>Bacteroidota</taxon>
        <taxon>Flavobacteriia</taxon>
        <taxon>Flavobacteriales</taxon>
        <taxon>Flavobacteriaceae</taxon>
        <taxon>Euzebyella</taxon>
    </lineage>
</organism>
<comment type="similarity">
    <text evidence="2">Belongs to the outer membrane factor (OMF) (TC 1.B.17) family.</text>
</comment>
<dbReference type="PANTHER" id="PTHR30026">
    <property type="entry name" value="OUTER MEMBRANE PROTEIN TOLC"/>
    <property type="match status" value="1"/>
</dbReference>
<keyword evidence="10" id="KW-1185">Reference proteome</keyword>
<protein>
    <submittedName>
        <fullName evidence="9">TolC family protein</fullName>
    </submittedName>
</protein>
<dbReference type="Pfam" id="PF02321">
    <property type="entry name" value="OEP"/>
    <property type="match status" value="2"/>
</dbReference>
<evidence type="ECO:0000256" key="6">
    <source>
        <dbReference type="ARBA" id="ARBA00023136"/>
    </source>
</evidence>
<dbReference type="GO" id="GO:1990281">
    <property type="term" value="C:efflux pump complex"/>
    <property type="evidence" value="ECO:0007669"/>
    <property type="project" value="TreeGrafter"/>
</dbReference>
<dbReference type="PANTHER" id="PTHR30026:SF20">
    <property type="entry name" value="OUTER MEMBRANE PROTEIN TOLC"/>
    <property type="match status" value="1"/>
</dbReference>
<dbReference type="EMBL" id="CP032050">
    <property type="protein sequence ID" value="AYN68414.1"/>
    <property type="molecule type" value="Genomic_DNA"/>
</dbReference>
<dbReference type="OrthoDB" id="9811587at2"/>
<keyword evidence="8" id="KW-0175">Coiled coil</keyword>
<dbReference type="Gene3D" id="1.20.1600.10">
    <property type="entry name" value="Outer membrane efflux proteins (OEP)"/>
    <property type="match status" value="1"/>
</dbReference>
<sequence length="441" mass="49362">MKLISSIVSLICFGVLSSQEPSTDKQIWSLQDCIDYALENNITVKDAKLDGALAEVDYEKIRAQRLPNLFGSASQNLSNGNSIDPITSDYVSSQIASTNLGMSTSVTLFQGNQLNNQVKQGKLVLDQNSLYIQEALNNVTLSVVESYLQALYNKEAILVQENILKNSEEEEKQAKARLDAGSIAMQDYTDAQSQTANNRYNLITAKNNYNLRIVELKQLLQLNPNQTIQLVDIDENIEVLIPVLDKMEVYERALQNLPEVDAGKLNITISEKDLDIAKGGYLPTLSLTGSLGSGYTSIDYTNFVDQLDVNFNQRIGLSLSLPIFNRKQTKAQVKNAEINIDKAKLQLKTIENEVYQKVENGWQNLNSAQEQLAAAEVAQTAAEESYRLAQKRYDLGALSTADLIVSQNLYTNTQENYLQAKYLSILYYQLMEFYQGNEIKL</sequence>
<evidence type="ECO:0000256" key="7">
    <source>
        <dbReference type="ARBA" id="ARBA00023237"/>
    </source>
</evidence>
<evidence type="ECO:0000256" key="8">
    <source>
        <dbReference type="SAM" id="Coils"/>
    </source>
</evidence>
<evidence type="ECO:0000256" key="5">
    <source>
        <dbReference type="ARBA" id="ARBA00022692"/>
    </source>
</evidence>
<keyword evidence="6" id="KW-0472">Membrane</keyword>
<reference evidence="9 10" key="1">
    <citation type="submission" date="2018-08" db="EMBL/GenBank/DDBJ databases">
        <title>The reduced genetic potential of extracellular carbohydrate catabolism in Euzebyella marina RN62, a Flavobacteriia bacterium isolated from the hadal water.</title>
        <authorList>
            <person name="Xue C."/>
        </authorList>
    </citation>
    <scope>NUCLEOTIDE SEQUENCE [LARGE SCALE GENOMIC DNA]</scope>
    <source>
        <strain evidence="9 10">RN62</strain>
    </source>
</reference>
<keyword evidence="5" id="KW-0812">Transmembrane</keyword>
<evidence type="ECO:0000313" key="9">
    <source>
        <dbReference type="EMBL" id="AYN68414.1"/>
    </source>
</evidence>
<dbReference type="AlphaFoldDB" id="A0A3G2L835"/>
<accession>A0A3G2L835</accession>